<gene>
    <name evidence="1" type="ORF">TW71_14350</name>
</gene>
<sequence length="156" mass="18548">MMTLDNWVSHIDNWYQTQKHDQGIEALVLSVPDEVWGPEISELQSKAIACWLDACLRIFHFERCSQPDKAYQYLQLAYSKLQLCACNPETELTLKDWCMKRLQNLTVLSLEFCNQRSETHWQTQSHQLIESHVQFMAAQSWNEARNDDQELYERRH</sequence>
<organism evidence="1">
    <name type="scientific">Vibrio coralliilyticus</name>
    <dbReference type="NCBI Taxonomy" id="190893"/>
    <lineage>
        <taxon>Bacteria</taxon>
        <taxon>Pseudomonadati</taxon>
        <taxon>Pseudomonadota</taxon>
        <taxon>Gammaproteobacteria</taxon>
        <taxon>Vibrionales</taxon>
        <taxon>Vibrionaceae</taxon>
        <taxon>Vibrio</taxon>
    </lineage>
</organism>
<reference evidence="1" key="1">
    <citation type="journal article" date="2015" name="BMC Genomics">
        <title>Genome mining reveals unlocked bioactive potential of marine Gram-negative bacteria.</title>
        <authorList>
            <person name="Machado H."/>
            <person name="Sonnenschein E.C."/>
            <person name="Melchiorsen J."/>
            <person name="Gram L."/>
        </authorList>
    </citation>
    <scope>NUCLEOTIDE SEQUENCE</scope>
    <source>
        <strain evidence="1">S2052</strain>
    </source>
</reference>
<name>A0A2A2MX12_9VIBR</name>
<dbReference type="AlphaFoldDB" id="A0A2A2MX12"/>
<dbReference type="STRING" id="190893.BA953_21000"/>
<protein>
    <submittedName>
        <fullName evidence="1">Transcriptional regulator</fullName>
    </submittedName>
</protein>
<accession>A0A2A2MX12</accession>
<dbReference type="RefSeq" id="WP_045986339.1">
    <property type="nucleotide sequence ID" value="NZ_CP063052.1"/>
</dbReference>
<dbReference type="EMBL" id="JXXR01000016">
    <property type="protein sequence ID" value="KJY71197.1"/>
    <property type="molecule type" value="Genomic_DNA"/>
</dbReference>
<evidence type="ECO:0000313" key="1">
    <source>
        <dbReference type="EMBL" id="KJY71197.1"/>
    </source>
</evidence>
<proteinExistence type="predicted"/>
<comment type="caution">
    <text evidence="1">The sequence shown here is derived from an EMBL/GenBank/DDBJ whole genome shotgun (WGS) entry which is preliminary data.</text>
</comment>